<evidence type="ECO:0000313" key="2">
    <source>
        <dbReference type="EMBL" id="SUA70314.1"/>
    </source>
</evidence>
<dbReference type="GeneID" id="93346539"/>
<dbReference type="InterPro" id="IPR010982">
    <property type="entry name" value="Lambda_DNA-bd_dom_sf"/>
</dbReference>
<dbReference type="PROSITE" id="PS50943">
    <property type="entry name" value="HTH_CROC1"/>
    <property type="match status" value="1"/>
</dbReference>
<dbReference type="EMBL" id="UGSC01000001">
    <property type="protein sequence ID" value="SUA70314.1"/>
    <property type="molecule type" value="Genomic_DNA"/>
</dbReference>
<dbReference type="AlphaFoldDB" id="A0A378XZP2"/>
<reference evidence="2 3" key="1">
    <citation type="submission" date="2018-06" db="EMBL/GenBank/DDBJ databases">
        <authorList>
            <consortium name="Pathogen Informatics"/>
            <person name="Doyle S."/>
        </authorList>
    </citation>
    <scope>NUCLEOTIDE SEQUENCE [LARGE SCALE GENOMIC DNA]</scope>
    <source>
        <strain evidence="2 3">NCTC10343</strain>
    </source>
</reference>
<name>A0A378XZP2_PAEPO</name>
<gene>
    <name evidence="2" type="ORF">NCTC10343_03185</name>
</gene>
<evidence type="ECO:0000259" key="1">
    <source>
        <dbReference type="PROSITE" id="PS50943"/>
    </source>
</evidence>
<dbReference type="InterPro" id="IPR001387">
    <property type="entry name" value="Cro/C1-type_HTH"/>
</dbReference>
<sequence length="85" mass="9826">MTIGLELICKYRDVEYKKLAEQLGISSPTIMGWLSKKRPIPKSRLEQLSEILNEDEAFIAKDINTGDKILFLELEANRLRKSMED</sequence>
<accession>A0A378XZP2</accession>
<dbReference type="Gene3D" id="1.10.260.40">
    <property type="entry name" value="lambda repressor-like DNA-binding domains"/>
    <property type="match status" value="1"/>
</dbReference>
<organism evidence="2 3">
    <name type="scientific">Paenibacillus polymyxa</name>
    <name type="common">Bacillus polymyxa</name>
    <dbReference type="NCBI Taxonomy" id="1406"/>
    <lineage>
        <taxon>Bacteria</taxon>
        <taxon>Bacillati</taxon>
        <taxon>Bacillota</taxon>
        <taxon>Bacilli</taxon>
        <taxon>Bacillales</taxon>
        <taxon>Paenibacillaceae</taxon>
        <taxon>Paenibacillus</taxon>
    </lineage>
</organism>
<protein>
    <recommendedName>
        <fullName evidence="1">HTH cro/C1-type domain-containing protein</fullName>
    </recommendedName>
</protein>
<proteinExistence type="predicted"/>
<dbReference type="SUPFAM" id="SSF47413">
    <property type="entry name" value="lambda repressor-like DNA-binding domains"/>
    <property type="match status" value="1"/>
</dbReference>
<feature type="domain" description="HTH cro/C1-type" evidence="1">
    <location>
        <begin position="17"/>
        <end position="59"/>
    </location>
</feature>
<dbReference type="Pfam" id="PF13443">
    <property type="entry name" value="HTH_26"/>
    <property type="match status" value="1"/>
</dbReference>
<dbReference type="RefSeq" id="WP_019687708.1">
    <property type="nucleotide sequence ID" value="NZ_CP036496.1"/>
</dbReference>
<evidence type="ECO:0000313" key="3">
    <source>
        <dbReference type="Proteomes" id="UP000254400"/>
    </source>
</evidence>
<dbReference type="Proteomes" id="UP000254400">
    <property type="component" value="Unassembled WGS sequence"/>
</dbReference>
<dbReference type="GO" id="GO:0003677">
    <property type="term" value="F:DNA binding"/>
    <property type="evidence" value="ECO:0007669"/>
    <property type="project" value="InterPro"/>
</dbReference>